<evidence type="ECO:0000259" key="1">
    <source>
        <dbReference type="Pfam" id="PF13302"/>
    </source>
</evidence>
<protein>
    <recommendedName>
        <fullName evidence="1">N-acetyltransferase domain-containing protein</fullName>
    </recommendedName>
</protein>
<evidence type="ECO:0000313" key="3">
    <source>
        <dbReference type="Proteomes" id="UP000635565"/>
    </source>
</evidence>
<keyword evidence="3" id="KW-1185">Reference proteome</keyword>
<comment type="caution">
    <text evidence="2">The sequence shown here is derived from an EMBL/GenBank/DDBJ whole genome shotgun (WGS) entry which is preliminary data.</text>
</comment>
<dbReference type="SUPFAM" id="SSF55729">
    <property type="entry name" value="Acyl-CoA N-acyltransferases (Nat)"/>
    <property type="match status" value="1"/>
</dbReference>
<dbReference type="InterPro" id="IPR016181">
    <property type="entry name" value="Acyl_CoA_acyltransferase"/>
</dbReference>
<gene>
    <name evidence="2" type="ORF">KSZ_79580</name>
</gene>
<proteinExistence type="predicted"/>
<feature type="domain" description="N-acetyltransferase" evidence="1">
    <location>
        <begin position="8"/>
        <end position="78"/>
    </location>
</feature>
<reference evidence="2 3" key="1">
    <citation type="journal article" date="2021" name="Int. J. Syst. Evol. Microbiol.">
        <title>Reticulibacter mediterranei gen. nov., sp. nov., within the new family Reticulibacteraceae fam. nov., and Ktedonospora formicarum gen. nov., sp. nov., Ktedonobacter robiniae sp. nov., Dictyobacter formicarum sp. nov. and Dictyobacter arantiisoli sp. nov., belonging to the class Ktedonobacteria.</title>
        <authorList>
            <person name="Yabe S."/>
            <person name="Zheng Y."/>
            <person name="Wang C.M."/>
            <person name="Sakai Y."/>
            <person name="Abe K."/>
            <person name="Yokota A."/>
            <person name="Donadio S."/>
            <person name="Cavaletti L."/>
            <person name="Monciardini P."/>
        </authorList>
    </citation>
    <scope>NUCLEOTIDE SEQUENCE [LARGE SCALE GENOMIC DNA]</scope>
    <source>
        <strain evidence="2 3">SOSP1-9</strain>
    </source>
</reference>
<evidence type="ECO:0000313" key="2">
    <source>
        <dbReference type="EMBL" id="GHO89952.1"/>
    </source>
</evidence>
<dbReference type="Gene3D" id="3.40.630.30">
    <property type="match status" value="1"/>
</dbReference>
<accession>A0ABQ3VUI8</accession>
<dbReference type="InterPro" id="IPR000182">
    <property type="entry name" value="GNAT_dom"/>
</dbReference>
<dbReference type="RefSeq" id="WP_201367518.1">
    <property type="nucleotide sequence ID" value="NZ_BNJJ01000061.1"/>
</dbReference>
<organism evidence="2 3">
    <name type="scientific">Dictyobacter formicarum</name>
    <dbReference type="NCBI Taxonomy" id="2778368"/>
    <lineage>
        <taxon>Bacteria</taxon>
        <taxon>Bacillati</taxon>
        <taxon>Chloroflexota</taxon>
        <taxon>Ktedonobacteria</taxon>
        <taxon>Ktedonobacterales</taxon>
        <taxon>Dictyobacteraceae</taxon>
        <taxon>Dictyobacter</taxon>
    </lineage>
</organism>
<name>A0ABQ3VUI8_9CHLR</name>
<sequence>MQRLETNRLLLTRPQREEDKDLGGLWRDERVRQYLGGVISEYIVEKKLQWVQTHWKQEGFGQWTVYEKATEQVAGLCG</sequence>
<dbReference type="Pfam" id="PF13302">
    <property type="entry name" value="Acetyltransf_3"/>
    <property type="match status" value="1"/>
</dbReference>
<dbReference type="Proteomes" id="UP000635565">
    <property type="component" value="Unassembled WGS sequence"/>
</dbReference>
<dbReference type="EMBL" id="BNJJ01000061">
    <property type="protein sequence ID" value="GHO89952.1"/>
    <property type="molecule type" value="Genomic_DNA"/>
</dbReference>